<dbReference type="Pfam" id="PF00395">
    <property type="entry name" value="SLH"/>
    <property type="match status" value="1"/>
</dbReference>
<evidence type="ECO:0000259" key="1">
    <source>
        <dbReference type="PROSITE" id="PS51272"/>
    </source>
</evidence>
<evidence type="ECO:0000313" key="2">
    <source>
        <dbReference type="EMBL" id="MFC5531814.1"/>
    </source>
</evidence>
<feature type="domain" description="SLH" evidence="1">
    <location>
        <begin position="169"/>
        <end position="239"/>
    </location>
</feature>
<evidence type="ECO:0000313" key="3">
    <source>
        <dbReference type="Proteomes" id="UP001596108"/>
    </source>
</evidence>
<keyword evidence="3" id="KW-1185">Reference proteome</keyword>
<feature type="domain" description="SLH" evidence="1">
    <location>
        <begin position="32"/>
        <end position="94"/>
    </location>
</feature>
<name>A0ABW0R5M3_9BACL</name>
<reference evidence="3" key="1">
    <citation type="journal article" date="2019" name="Int. J. Syst. Evol. Microbiol.">
        <title>The Global Catalogue of Microorganisms (GCM) 10K type strain sequencing project: providing services to taxonomists for standard genome sequencing and annotation.</title>
        <authorList>
            <consortium name="The Broad Institute Genomics Platform"/>
            <consortium name="The Broad Institute Genome Sequencing Center for Infectious Disease"/>
            <person name="Wu L."/>
            <person name="Ma J."/>
        </authorList>
    </citation>
    <scope>NUCLEOTIDE SEQUENCE [LARGE SCALE GENOMIC DNA]</scope>
    <source>
        <strain evidence="3">CGMCC 1.18578</strain>
    </source>
</reference>
<protein>
    <submittedName>
        <fullName evidence="2">S-layer homology domain-containing protein</fullName>
    </submittedName>
</protein>
<proteinExistence type="predicted"/>
<organism evidence="2 3">
    <name type="scientific">Cohnella yongneupensis</name>
    <dbReference type="NCBI Taxonomy" id="425006"/>
    <lineage>
        <taxon>Bacteria</taxon>
        <taxon>Bacillati</taxon>
        <taxon>Bacillota</taxon>
        <taxon>Bacilli</taxon>
        <taxon>Bacillales</taxon>
        <taxon>Paenibacillaceae</taxon>
        <taxon>Cohnella</taxon>
    </lineage>
</organism>
<sequence>MNPNVKKWVSSVVIASVVWSGATWTTQTASAAATPFSDVVAGHWAEKHIAKLALQGILKGSNGKFNPNNSVSRQEAVIIALRFMGLEDEVDSSAATVIPAALNVKTDYTKYINLALQKKLLLIGEETALAKSEPGKSWGASPATREWMAKLLVRAIGKDADAVAAADQVTSFADDSKIDAKLKAYVKVAVDNGLVNGVTTTVKGATVTEFKPVDLVTRATASTLFSRAESKISVPYNGQVEGVLLNITADKLTLLHPDGSTRDYPITDNTAYYRKDVDTPITLGALRLYGKALLITGSDGKVGYAEMTDETPQVKTVEGKLTLYTPPKYQFALLIGDEYKYYTYDPSRVPTITDAAGQPISLANLPLNVDVKLTVRADDKVVALTVKQTIINKTGSGTVSAWNPQALSLEVKDATGKAETFPVASNAPIKLNGTVNLSVDQLLVSDTISYEVKNGNVTSIIVVRADKPITSVSGTLATINKTDNSIQYTAESKLEAEYLSENVAVKIQGFVDPTLDDLVKGDAVMLTLDNNRKVTLITVTNRSVTTLVGATIGSYVASEKTLIVYDTAGVKYNLDINAGTRFDLNGTKVTLEAAIPYISVKGKRLTVGFSGTNAIYVSVVSKYTGTVTENNAVTKTLKLALETGGSISFPYTSPLVEIYGMNSETTADVKAGDRVTILMNAMQDQVGSVLVYKNAQFEVVSTDSTLKKITLKIPGSTTNETYTLNSDFTIQDDSGTAITLGSLAAGSLVNVKMQGNTPVAIRAVAVVSGKVVSVNSSLGSITYTSSTGEAVTKTVGASPLVKRDNVTLASMAVIQPGDLIEISKDENDRAVIELATVVNRTFWKVDAITKVFYVKNVTMGDKNYFTISPTAYVHQGATTISITALKDGDAITLYVLRGKVVEIAK</sequence>
<dbReference type="RefSeq" id="WP_378113775.1">
    <property type="nucleotide sequence ID" value="NZ_JBHSNC010000056.1"/>
</dbReference>
<comment type="caution">
    <text evidence="2">The sequence shown here is derived from an EMBL/GenBank/DDBJ whole genome shotgun (WGS) entry which is preliminary data.</text>
</comment>
<dbReference type="Proteomes" id="UP001596108">
    <property type="component" value="Unassembled WGS sequence"/>
</dbReference>
<dbReference type="PROSITE" id="PS51272">
    <property type="entry name" value="SLH"/>
    <property type="match status" value="2"/>
</dbReference>
<gene>
    <name evidence="2" type="ORF">ACFPQ4_20550</name>
</gene>
<dbReference type="EMBL" id="JBHSNC010000056">
    <property type="protein sequence ID" value="MFC5531814.1"/>
    <property type="molecule type" value="Genomic_DNA"/>
</dbReference>
<accession>A0ABW0R5M3</accession>
<dbReference type="InterPro" id="IPR001119">
    <property type="entry name" value="SLH_dom"/>
</dbReference>